<organism evidence="8 9">
    <name type="scientific">Afifella marina DSM 2698</name>
    <dbReference type="NCBI Taxonomy" id="1120955"/>
    <lineage>
        <taxon>Bacteria</taxon>
        <taxon>Pseudomonadati</taxon>
        <taxon>Pseudomonadota</taxon>
        <taxon>Alphaproteobacteria</taxon>
        <taxon>Hyphomicrobiales</taxon>
        <taxon>Afifellaceae</taxon>
        <taxon>Afifella</taxon>
    </lineage>
</organism>
<dbReference type="EMBL" id="FMVW01000006">
    <property type="protein sequence ID" value="SCZ41357.1"/>
    <property type="molecule type" value="Genomic_DNA"/>
</dbReference>
<evidence type="ECO:0000256" key="2">
    <source>
        <dbReference type="ARBA" id="ARBA00022573"/>
    </source>
</evidence>
<proteinExistence type="predicted"/>
<dbReference type="GO" id="GO:0009236">
    <property type="term" value="P:cobalamin biosynthetic process"/>
    <property type="evidence" value="ECO:0007669"/>
    <property type="project" value="UniProtKB-KW"/>
</dbReference>
<reference evidence="8 9" key="1">
    <citation type="submission" date="2016-10" db="EMBL/GenBank/DDBJ databases">
        <authorList>
            <person name="de Groot N.N."/>
        </authorList>
    </citation>
    <scope>NUCLEOTIDE SEQUENCE [LARGE SCALE GENOMIC DNA]</scope>
    <source>
        <strain evidence="8 9">DSM 2698</strain>
    </source>
</reference>
<dbReference type="NCBIfam" id="TIGR02434">
    <property type="entry name" value="CobF"/>
    <property type="match status" value="1"/>
</dbReference>
<keyword evidence="3 6" id="KW-0489">Methyltransferase</keyword>
<dbReference type="InterPro" id="IPR000878">
    <property type="entry name" value="4pyrrol_Mease"/>
</dbReference>
<protein>
    <recommendedName>
        <fullName evidence="6">Precorrin-6A synthase [deacetylating]</fullName>
        <ecNumber evidence="6">2.1.1.152</ecNumber>
    </recommendedName>
</protein>
<dbReference type="OrthoDB" id="9787471at2"/>
<dbReference type="EC" id="2.1.1.152" evidence="6"/>
<dbReference type="PIRSF" id="PIRSF036525">
    <property type="entry name" value="CobF"/>
    <property type="match status" value="1"/>
</dbReference>
<evidence type="ECO:0000256" key="1">
    <source>
        <dbReference type="ARBA" id="ARBA00004953"/>
    </source>
</evidence>
<sequence>MKKVYVIGIGAGDPSDLTLRAIEAMRAVDVFFFMDKDGAGKENLIAFRQEVLTRAVPEASYRSVHATSPERPKDGRDYEKGIDWWRGERRRIFREMLSELGPEETGGFLIIGDPALYDGTTQILHELAAEGFEIDFEVVTGITSLQTLAARHRIPLNRIGEEITVTTARLLAETEPEKISNTLVMLDGRATFLHFKETDLYIYWGAYLGMEEEILIAGPLKEKADEIAETIETSRARQGWIMDAYLLRRP</sequence>
<dbReference type="InterPro" id="IPR012797">
    <property type="entry name" value="CobF"/>
</dbReference>
<dbReference type="InterPro" id="IPR014776">
    <property type="entry name" value="4pyrrole_Mease_sub2"/>
</dbReference>
<feature type="domain" description="Tetrapyrrole methylase" evidence="7">
    <location>
        <begin position="3"/>
        <end position="222"/>
    </location>
</feature>
<keyword evidence="4 6" id="KW-0808">Transferase</keyword>
<evidence type="ECO:0000256" key="6">
    <source>
        <dbReference type="PIRNR" id="PIRNR036525"/>
    </source>
</evidence>
<gene>
    <name evidence="8" type="ORF">SAMN03080610_02752</name>
</gene>
<dbReference type="GO" id="GO:0032259">
    <property type="term" value="P:methylation"/>
    <property type="evidence" value="ECO:0007669"/>
    <property type="project" value="UniProtKB-KW"/>
</dbReference>
<dbReference type="CDD" id="cd11643">
    <property type="entry name" value="Precorrin-6A-synthase"/>
    <property type="match status" value="1"/>
</dbReference>
<dbReference type="AlphaFoldDB" id="A0A1G5NVI6"/>
<dbReference type="InterPro" id="IPR035996">
    <property type="entry name" value="4pyrrol_Methylase_sf"/>
</dbReference>
<name>A0A1G5NVI6_AFIMA</name>
<keyword evidence="5 6" id="KW-0949">S-adenosyl-L-methionine</keyword>
<dbReference type="GO" id="GO:0043819">
    <property type="term" value="F:precorrin-6A synthase (deacetylating) activity"/>
    <property type="evidence" value="ECO:0007669"/>
    <property type="project" value="UniProtKB-EC"/>
</dbReference>
<dbReference type="PANTHER" id="PTHR43467">
    <property type="entry name" value="COBALT-PRECORRIN-2 C(20)-METHYLTRANSFERASE"/>
    <property type="match status" value="1"/>
</dbReference>
<dbReference type="SUPFAM" id="SSF53790">
    <property type="entry name" value="Tetrapyrrole methylase"/>
    <property type="match status" value="1"/>
</dbReference>
<dbReference type="InterPro" id="IPR014777">
    <property type="entry name" value="4pyrrole_Mease_sub1"/>
</dbReference>
<comment type="pathway">
    <text evidence="1">Cofactor biosynthesis; adenosylcobalamin biosynthesis.</text>
</comment>
<accession>A0A1G5NVI6</accession>
<dbReference type="RefSeq" id="WP_092814245.1">
    <property type="nucleotide sequence ID" value="NZ_FMVW01000006.1"/>
</dbReference>
<dbReference type="Gene3D" id="3.30.950.10">
    <property type="entry name" value="Methyltransferase, Cobalt-precorrin-4 Transmethylase, Domain 2"/>
    <property type="match status" value="1"/>
</dbReference>
<dbReference type="Gene3D" id="3.40.1010.10">
    <property type="entry name" value="Cobalt-precorrin-4 Transmethylase, Domain 1"/>
    <property type="match status" value="1"/>
</dbReference>
<evidence type="ECO:0000313" key="9">
    <source>
        <dbReference type="Proteomes" id="UP000199347"/>
    </source>
</evidence>
<evidence type="ECO:0000256" key="5">
    <source>
        <dbReference type="ARBA" id="ARBA00022691"/>
    </source>
</evidence>
<dbReference type="Pfam" id="PF00590">
    <property type="entry name" value="TP_methylase"/>
    <property type="match status" value="1"/>
</dbReference>
<keyword evidence="9" id="KW-1185">Reference proteome</keyword>
<dbReference type="STRING" id="1120955.SAMN03080610_02752"/>
<comment type="catalytic activity">
    <reaction evidence="6">
        <text>precorrin-5 + S-adenosyl-L-methionine + H2O = precorrin-6A + acetate + S-adenosyl-L-homocysteine + 2 H(+)</text>
        <dbReference type="Rhea" id="RHEA:18261"/>
        <dbReference type="ChEBI" id="CHEBI:15377"/>
        <dbReference type="ChEBI" id="CHEBI:15378"/>
        <dbReference type="ChEBI" id="CHEBI:30089"/>
        <dbReference type="ChEBI" id="CHEBI:57856"/>
        <dbReference type="ChEBI" id="CHEBI:59789"/>
        <dbReference type="ChEBI" id="CHEBI:77871"/>
        <dbReference type="ChEBI" id="CHEBI:77872"/>
        <dbReference type="EC" id="2.1.1.152"/>
    </reaction>
</comment>
<evidence type="ECO:0000259" key="7">
    <source>
        <dbReference type="Pfam" id="PF00590"/>
    </source>
</evidence>
<dbReference type="PANTHER" id="PTHR43467:SF1">
    <property type="entry name" value="PRECORRIN-6A SYNTHASE [DEACETYLATING]"/>
    <property type="match status" value="1"/>
</dbReference>
<evidence type="ECO:0000313" key="8">
    <source>
        <dbReference type="EMBL" id="SCZ41357.1"/>
    </source>
</evidence>
<evidence type="ECO:0000256" key="3">
    <source>
        <dbReference type="ARBA" id="ARBA00022603"/>
    </source>
</evidence>
<keyword evidence="2" id="KW-0169">Cobalamin biosynthesis</keyword>
<dbReference type="Proteomes" id="UP000199347">
    <property type="component" value="Unassembled WGS sequence"/>
</dbReference>
<evidence type="ECO:0000256" key="4">
    <source>
        <dbReference type="ARBA" id="ARBA00022679"/>
    </source>
</evidence>
<comment type="function">
    <text evidence="6">Catalyzes the methylation of C-1 in precorrin-5 and the subsequent extrusion of acetic acid from the resulting intermediate to form cobalt-precorrin-6A.</text>
</comment>